<sequence length="82" mass="9554">MEHPEIIPSDWIDVAGCACVVMRVYPKNSPFGVCKVVFNKVKPTTRDVDWNGEKWFFPQRPDFGGYGRDDDPYVRQLKKGRY</sequence>
<proteinExistence type="predicted"/>
<dbReference type="AlphaFoldDB" id="A0A5R9LIV4"/>
<keyword evidence="2" id="KW-1185">Reference proteome</keyword>
<name>A0A5R9LIV4_9ENTR</name>
<accession>A0A5R9LIV4</accession>
<evidence type="ECO:0000313" key="1">
    <source>
        <dbReference type="EMBL" id="TLV18376.1"/>
    </source>
</evidence>
<dbReference type="EMBL" id="VCHQ01000012">
    <property type="protein sequence ID" value="TLV18376.1"/>
    <property type="molecule type" value="Genomic_DNA"/>
</dbReference>
<evidence type="ECO:0000313" key="2">
    <source>
        <dbReference type="Proteomes" id="UP000307430"/>
    </source>
</evidence>
<organism evidence="1 2">
    <name type="scientific">Klebsiella indica</name>
    <dbReference type="NCBI Taxonomy" id="2582917"/>
    <lineage>
        <taxon>Bacteria</taxon>
        <taxon>Pseudomonadati</taxon>
        <taxon>Pseudomonadota</taxon>
        <taxon>Gammaproteobacteria</taxon>
        <taxon>Enterobacterales</taxon>
        <taxon>Enterobacteriaceae</taxon>
        <taxon>Klebsiella/Raoultella group</taxon>
        <taxon>Klebsiella</taxon>
    </lineage>
</organism>
<protein>
    <submittedName>
        <fullName evidence="1">Uncharacterized protein</fullName>
    </submittedName>
</protein>
<dbReference type="RefSeq" id="WP_138360833.1">
    <property type="nucleotide sequence ID" value="NZ_VCHQ01000012.1"/>
</dbReference>
<comment type="caution">
    <text evidence="1">The sequence shown here is derived from an EMBL/GenBank/DDBJ whole genome shotgun (WGS) entry which is preliminary data.</text>
</comment>
<gene>
    <name evidence="1" type="ORF">FE839_10845</name>
</gene>
<dbReference type="Proteomes" id="UP000307430">
    <property type="component" value="Unassembled WGS sequence"/>
</dbReference>
<reference evidence="1 2" key="1">
    <citation type="submission" date="2019-05" db="EMBL/GenBank/DDBJ databases">
        <title>Genome sequence of Klebsiella sp strain TOUT106.</title>
        <authorList>
            <person name="Rahi P."/>
            <person name="Chaudhari D."/>
        </authorList>
    </citation>
    <scope>NUCLEOTIDE SEQUENCE [LARGE SCALE GENOMIC DNA]</scope>
    <source>
        <strain evidence="1 2">TOUT106</strain>
    </source>
</reference>